<evidence type="ECO:0000259" key="1">
    <source>
        <dbReference type="PROSITE" id="PS51677"/>
    </source>
</evidence>
<organism evidence="2 3">
    <name type="scientific">Archangium minus</name>
    <dbReference type="NCBI Taxonomy" id="83450"/>
    <lineage>
        <taxon>Bacteria</taxon>
        <taxon>Pseudomonadati</taxon>
        <taxon>Myxococcota</taxon>
        <taxon>Myxococcia</taxon>
        <taxon>Myxococcales</taxon>
        <taxon>Cystobacterineae</taxon>
        <taxon>Archangiaceae</taxon>
        <taxon>Archangium</taxon>
    </lineage>
</organism>
<accession>A0ABY9X2F3</accession>
<dbReference type="RefSeq" id="WP_395807674.1">
    <property type="nucleotide sequence ID" value="NZ_CP043494.1"/>
</dbReference>
<dbReference type="InterPro" id="IPR011330">
    <property type="entry name" value="Glyco_hydro/deAcase_b/a-brl"/>
</dbReference>
<evidence type="ECO:0000313" key="2">
    <source>
        <dbReference type="EMBL" id="WNG49594.1"/>
    </source>
</evidence>
<feature type="domain" description="NodB homology" evidence="1">
    <location>
        <begin position="23"/>
        <end position="224"/>
    </location>
</feature>
<protein>
    <submittedName>
        <fullName evidence="2">Polysaccharide deacetylase family protein</fullName>
    </submittedName>
</protein>
<dbReference type="PANTHER" id="PTHR10587">
    <property type="entry name" value="GLYCOSYL TRANSFERASE-RELATED"/>
    <property type="match status" value="1"/>
</dbReference>
<dbReference type="InterPro" id="IPR050248">
    <property type="entry name" value="Polysacc_deacetylase_ArnD"/>
</dbReference>
<gene>
    <name evidence="2" type="ORF">F0U60_39840</name>
</gene>
<dbReference type="SUPFAM" id="SSF88713">
    <property type="entry name" value="Glycoside hydrolase/deacetylase"/>
    <property type="match status" value="1"/>
</dbReference>
<name>A0ABY9X2F3_9BACT</name>
<proteinExistence type="predicted"/>
<sequence length="320" mass="34800">MARRLASISVDLDSLPHYCRIHGLPESLLDARARGLVYTTAVPRFMELLASVGVPGTFFAIGEDVAADAGAARVLRSSHEAGVEVASHSFSHDYALTRRPLESIREDLRRADEVLEAATGVRPVGFRAPGYTLNAALYAATVERGYRYGSSTFPAAPYYTAKAAVMGALALLGCPSRAVLDSPRVLLAPRTPYRPEPARPYSRGRGAVLELPMTVTPRVRFPFIGTFATTLPMPAVRALYRACLGDSFFNFELHAVDVLGAEDGIPPELVRQQRDLRVPVAHKLERLRTLFGWLKSDYDVVTLRDAASHLAVNGQGSPLS</sequence>
<dbReference type="InterPro" id="IPR002509">
    <property type="entry name" value="NODB_dom"/>
</dbReference>
<dbReference type="PANTHER" id="PTHR10587:SF137">
    <property type="entry name" value="4-DEOXY-4-FORMAMIDO-L-ARABINOSE-PHOSPHOUNDECAPRENOL DEFORMYLASE ARND-RELATED"/>
    <property type="match status" value="1"/>
</dbReference>
<dbReference type="PROSITE" id="PS51677">
    <property type="entry name" value="NODB"/>
    <property type="match status" value="1"/>
</dbReference>
<dbReference type="Pfam" id="PF01522">
    <property type="entry name" value="Polysacc_deac_1"/>
    <property type="match status" value="1"/>
</dbReference>
<dbReference type="EMBL" id="CP043494">
    <property type="protein sequence ID" value="WNG49594.1"/>
    <property type="molecule type" value="Genomic_DNA"/>
</dbReference>
<reference evidence="2 3" key="1">
    <citation type="submission" date="2019-08" db="EMBL/GenBank/DDBJ databases">
        <title>Archangium and Cystobacter genomes.</title>
        <authorList>
            <person name="Chen I.-C.K."/>
            <person name="Wielgoss S."/>
        </authorList>
    </citation>
    <scope>NUCLEOTIDE SEQUENCE [LARGE SCALE GENOMIC DNA]</scope>
    <source>
        <strain evidence="2 3">Cbm 6</strain>
    </source>
</reference>
<evidence type="ECO:0000313" key="3">
    <source>
        <dbReference type="Proteomes" id="UP001611383"/>
    </source>
</evidence>
<dbReference type="Proteomes" id="UP001611383">
    <property type="component" value="Chromosome"/>
</dbReference>
<keyword evidence="3" id="KW-1185">Reference proteome</keyword>
<dbReference type="Gene3D" id="3.20.20.370">
    <property type="entry name" value="Glycoside hydrolase/deacetylase"/>
    <property type="match status" value="1"/>
</dbReference>